<dbReference type="PIRSF" id="PIRSF000126">
    <property type="entry name" value="11-beta-HSD1"/>
    <property type="match status" value="1"/>
</dbReference>
<accession>A0A840XJL9</accession>
<sequence length="257" mass="27601">MSIALITGATAGIGAEFARQLAARGDDLVIVARDAERLARTAAELQHAHGVHVEALSADLLTEEGVAAVEHRLADEHRPVDLLINNAGYGIRGDVLTTTLEDELHHLDIHVTVPLRLAHTALRGMVARGRGRVVMISSVAAYTPLGTYSAAKAWGVSFARGASLVTRSRGVTVTAVCPGFTRTEFHDRMRVSTRGIPGFLWLDAPRLVRLALRGIDRGRAVVVPTLRYRLVVGLSGLVPDRLLGRFSFASASRPDQA</sequence>
<reference evidence="4 5" key="1">
    <citation type="submission" date="2020-08" db="EMBL/GenBank/DDBJ databases">
        <title>Sequencing the genomes of 1000 actinobacteria strains.</title>
        <authorList>
            <person name="Klenk H.-P."/>
        </authorList>
    </citation>
    <scope>NUCLEOTIDE SEQUENCE [LARGE SCALE GENOMIC DNA]</scope>
    <source>
        <strain evidence="4 5">DSM 23889</strain>
    </source>
</reference>
<proteinExistence type="inferred from homology"/>
<keyword evidence="2" id="KW-0560">Oxidoreductase</keyword>
<dbReference type="Pfam" id="PF00106">
    <property type="entry name" value="adh_short"/>
    <property type="match status" value="1"/>
</dbReference>
<dbReference type="InterPro" id="IPR036291">
    <property type="entry name" value="NAD(P)-bd_dom_sf"/>
</dbReference>
<dbReference type="PANTHER" id="PTHR44196">
    <property type="entry name" value="DEHYDROGENASE/REDUCTASE SDR FAMILY MEMBER 7B"/>
    <property type="match status" value="1"/>
</dbReference>
<keyword evidence="5" id="KW-1185">Reference proteome</keyword>
<comment type="similarity">
    <text evidence="1 3">Belongs to the short-chain dehydrogenases/reductases (SDR) family.</text>
</comment>
<dbReference type="GO" id="GO:0016491">
    <property type="term" value="F:oxidoreductase activity"/>
    <property type="evidence" value="ECO:0007669"/>
    <property type="project" value="UniProtKB-KW"/>
</dbReference>
<evidence type="ECO:0000256" key="2">
    <source>
        <dbReference type="ARBA" id="ARBA00023002"/>
    </source>
</evidence>
<evidence type="ECO:0000313" key="4">
    <source>
        <dbReference type="EMBL" id="MBB5616868.1"/>
    </source>
</evidence>
<dbReference type="PANTHER" id="PTHR44196:SF2">
    <property type="entry name" value="SHORT-CHAIN DEHYDROGENASE-RELATED"/>
    <property type="match status" value="1"/>
</dbReference>
<dbReference type="CDD" id="cd05233">
    <property type="entry name" value="SDR_c"/>
    <property type="match status" value="1"/>
</dbReference>
<gene>
    <name evidence="4" type="ORF">BJ959_000364</name>
</gene>
<evidence type="ECO:0000313" key="5">
    <source>
        <dbReference type="Proteomes" id="UP000552883"/>
    </source>
</evidence>
<comment type="caution">
    <text evidence="4">The sequence shown here is derived from an EMBL/GenBank/DDBJ whole genome shotgun (WGS) entry which is preliminary data.</text>
</comment>
<organism evidence="4 5">
    <name type="scientific">Microcella frigidaquae</name>
    <dbReference type="NCBI Taxonomy" id="424758"/>
    <lineage>
        <taxon>Bacteria</taxon>
        <taxon>Bacillati</taxon>
        <taxon>Actinomycetota</taxon>
        <taxon>Actinomycetes</taxon>
        <taxon>Micrococcales</taxon>
        <taxon>Microbacteriaceae</taxon>
        <taxon>Microcella</taxon>
    </lineage>
</organism>
<dbReference type="OrthoDB" id="9797538at2"/>
<evidence type="ECO:0000256" key="1">
    <source>
        <dbReference type="ARBA" id="ARBA00006484"/>
    </source>
</evidence>
<evidence type="ECO:0008006" key="6">
    <source>
        <dbReference type="Google" id="ProtNLM"/>
    </source>
</evidence>
<dbReference type="PRINTS" id="PR00081">
    <property type="entry name" value="GDHRDH"/>
</dbReference>
<dbReference type="AlphaFoldDB" id="A0A840XJL9"/>
<dbReference type="PRINTS" id="PR00080">
    <property type="entry name" value="SDRFAMILY"/>
</dbReference>
<dbReference type="InterPro" id="IPR002347">
    <property type="entry name" value="SDR_fam"/>
</dbReference>
<dbReference type="SUPFAM" id="SSF51735">
    <property type="entry name" value="NAD(P)-binding Rossmann-fold domains"/>
    <property type="match status" value="1"/>
</dbReference>
<dbReference type="Proteomes" id="UP000552883">
    <property type="component" value="Unassembled WGS sequence"/>
</dbReference>
<protein>
    <recommendedName>
        <fullName evidence="6">Short-chain dehydrogenase</fullName>
    </recommendedName>
</protein>
<dbReference type="EMBL" id="JACHBS010000001">
    <property type="protein sequence ID" value="MBB5616868.1"/>
    <property type="molecule type" value="Genomic_DNA"/>
</dbReference>
<evidence type="ECO:0000256" key="3">
    <source>
        <dbReference type="RuleBase" id="RU000363"/>
    </source>
</evidence>
<dbReference type="RefSeq" id="WP_153980977.1">
    <property type="nucleotide sequence ID" value="NZ_BAAANZ010000001.1"/>
</dbReference>
<name>A0A840XJL9_9MICO</name>
<dbReference type="Gene3D" id="3.40.50.720">
    <property type="entry name" value="NAD(P)-binding Rossmann-like Domain"/>
    <property type="match status" value="1"/>
</dbReference>
<dbReference type="GO" id="GO:0016020">
    <property type="term" value="C:membrane"/>
    <property type="evidence" value="ECO:0007669"/>
    <property type="project" value="TreeGrafter"/>
</dbReference>